<feature type="transmembrane region" description="Helical" evidence="2">
    <location>
        <begin position="12"/>
        <end position="31"/>
    </location>
</feature>
<evidence type="ECO:0000256" key="2">
    <source>
        <dbReference type="SAM" id="Phobius"/>
    </source>
</evidence>
<sequence>MRSCDIEPKTIGVIIVLTVNLILFFLFLPFFPLPATHFLRGESQSSGAMVSRSSDSASKLRKLDGEPSNNGVGNLTSKMNQLKRQIQAERAVSVKLRKTEGNLKPMFLR</sequence>
<feature type="compositionally biased region" description="Polar residues" evidence="1">
    <location>
        <begin position="67"/>
        <end position="79"/>
    </location>
</feature>
<evidence type="ECO:0000256" key="1">
    <source>
        <dbReference type="SAM" id="MobiDB-lite"/>
    </source>
</evidence>
<name>A0A6N2LZH4_SALVM</name>
<keyword evidence="2" id="KW-1133">Transmembrane helix</keyword>
<feature type="region of interest" description="Disordered" evidence="1">
    <location>
        <begin position="42"/>
        <end position="79"/>
    </location>
</feature>
<protein>
    <submittedName>
        <fullName evidence="3">Uncharacterized protein</fullName>
    </submittedName>
</protein>
<keyword evidence="2" id="KW-0812">Transmembrane</keyword>
<organism evidence="3">
    <name type="scientific">Salix viminalis</name>
    <name type="common">Common osier</name>
    <name type="synonym">Basket willow</name>
    <dbReference type="NCBI Taxonomy" id="40686"/>
    <lineage>
        <taxon>Eukaryota</taxon>
        <taxon>Viridiplantae</taxon>
        <taxon>Streptophyta</taxon>
        <taxon>Embryophyta</taxon>
        <taxon>Tracheophyta</taxon>
        <taxon>Spermatophyta</taxon>
        <taxon>Magnoliopsida</taxon>
        <taxon>eudicotyledons</taxon>
        <taxon>Gunneridae</taxon>
        <taxon>Pentapetalae</taxon>
        <taxon>rosids</taxon>
        <taxon>fabids</taxon>
        <taxon>Malpighiales</taxon>
        <taxon>Salicaceae</taxon>
        <taxon>Saliceae</taxon>
        <taxon>Salix</taxon>
    </lineage>
</organism>
<dbReference type="EMBL" id="CAADRP010001650">
    <property type="protein sequence ID" value="VFU46632.1"/>
    <property type="molecule type" value="Genomic_DNA"/>
</dbReference>
<gene>
    <name evidence="3" type="ORF">SVIM_LOCUS296611</name>
</gene>
<dbReference type="AlphaFoldDB" id="A0A6N2LZH4"/>
<feature type="compositionally biased region" description="Polar residues" evidence="1">
    <location>
        <begin position="42"/>
        <end position="57"/>
    </location>
</feature>
<proteinExistence type="predicted"/>
<reference evidence="3" key="1">
    <citation type="submission" date="2019-03" db="EMBL/GenBank/DDBJ databases">
        <authorList>
            <person name="Mank J."/>
            <person name="Almeida P."/>
        </authorList>
    </citation>
    <scope>NUCLEOTIDE SEQUENCE</scope>
    <source>
        <strain evidence="3">78183</strain>
    </source>
</reference>
<keyword evidence="2" id="KW-0472">Membrane</keyword>
<evidence type="ECO:0000313" key="3">
    <source>
        <dbReference type="EMBL" id="VFU46632.1"/>
    </source>
</evidence>
<accession>A0A6N2LZH4</accession>